<dbReference type="AlphaFoldDB" id="L0A999"/>
<keyword evidence="7" id="KW-1185">Reference proteome</keyword>
<dbReference type="STRING" id="1056495.Calag_0217"/>
<dbReference type="PROSITE" id="PS51918">
    <property type="entry name" value="RADICAL_SAM"/>
    <property type="match status" value="1"/>
</dbReference>
<evidence type="ECO:0000256" key="3">
    <source>
        <dbReference type="ARBA" id="ARBA00023004"/>
    </source>
</evidence>
<dbReference type="RefSeq" id="WP_015231897.1">
    <property type="nucleotide sequence ID" value="NC_019791.1"/>
</dbReference>
<reference evidence="7" key="1">
    <citation type="submission" date="2012-03" db="EMBL/GenBank/DDBJ databases">
        <title>Complete genome of Caldisphaera lagunensis DSM 15908.</title>
        <authorList>
            <person name="Lucas S."/>
            <person name="Copeland A."/>
            <person name="Lapidus A."/>
            <person name="Glavina del Rio T."/>
            <person name="Dalin E."/>
            <person name="Tice H."/>
            <person name="Bruce D."/>
            <person name="Goodwin L."/>
            <person name="Pitluck S."/>
            <person name="Peters L."/>
            <person name="Mikhailova N."/>
            <person name="Teshima H."/>
            <person name="Kyrpides N."/>
            <person name="Mavromatis K."/>
            <person name="Ivanova N."/>
            <person name="Brettin T."/>
            <person name="Detter J.C."/>
            <person name="Han C."/>
            <person name="Larimer F."/>
            <person name="Land M."/>
            <person name="Hauser L."/>
            <person name="Markowitz V."/>
            <person name="Cheng J.-F."/>
            <person name="Hugenholtz P."/>
            <person name="Woyke T."/>
            <person name="Wu D."/>
            <person name="Spring S."/>
            <person name="Schroeder M."/>
            <person name="Brambilla E."/>
            <person name="Klenk H.-P."/>
            <person name="Eisen J.A."/>
        </authorList>
    </citation>
    <scope>NUCLEOTIDE SEQUENCE [LARGE SCALE GENOMIC DNA]</scope>
    <source>
        <strain evidence="7">DSM 15908 / JCM 11604 / IC-154</strain>
    </source>
</reference>
<dbReference type="GO" id="GO:0003824">
    <property type="term" value="F:catalytic activity"/>
    <property type="evidence" value="ECO:0007669"/>
    <property type="project" value="InterPro"/>
</dbReference>
<gene>
    <name evidence="6" type="ordered locus">Calag_0217</name>
</gene>
<keyword evidence="1" id="KW-0949">S-adenosyl-L-methionine</keyword>
<protein>
    <recommendedName>
        <fullName evidence="5">Radical SAM core domain-containing protein</fullName>
    </recommendedName>
</protein>
<evidence type="ECO:0000256" key="4">
    <source>
        <dbReference type="ARBA" id="ARBA00023014"/>
    </source>
</evidence>
<dbReference type="SUPFAM" id="SSF102114">
    <property type="entry name" value="Radical SAM enzymes"/>
    <property type="match status" value="1"/>
</dbReference>
<dbReference type="EMBL" id="CP003378">
    <property type="protein sequence ID" value="AFZ69999.1"/>
    <property type="molecule type" value="Genomic_DNA"/>
</dbReference>
<keyword evidence="4" id="KW-0411">Iron-sulfur</keyword>
<evidence type="ECO:0000256" key="1">
    <source>
        <dbReference type="ARBA" id="ARBA00022691"/>
    </source>
</evidence>
<proteinExistence type="predicted"/>
<organism evidence="6 7">
    <name type="scientific">Caldisphaera lagunensis (strain DSM 15908 / JCM 11604 / ANMR 0165 / IC-154)</name>
    <dbReference type="NCBI Taxonomy" id="1056495"/>
    <lineage>
        <taxon>Archaea</taxon>
        <taxon>Thermoproteota</taxon>
        <taxon>Thermoprotei</taxon>
        <taxon>Acidilobales</taxon>
        <taxon>Caldisphaeraceae</taxon>
        <taxon>Caldisphaera</taxon>
    </lineage>
</organism>
<dbReference type="GO" id="GO:0051536">
    <property type="term" value="F:iron-sulfur cluster binding"/>
    <property type="evidence" value="ECO:0007669"/>
    <property type="project" value="UniProtKB-KW"/>
</dbReference>
<evidence type="ECO:0000259" key="5">
    <source>
        <dbReference type="PROSITE" id="PS51918"/>
    </source>
</evidence>
<dbReference type="SFLD" id="SFLDG01108">
    <property type="entry name" value="Uncharacterised_Radical_SAM_Su"/>
    <property type="match status" value="1"/>
</dbReference>
<dbReference type="Proteomes" id="UP000010469">
    <property type="component" value="Chromosome"/>
</dbReference>
<dbReference type="InParanoid" id="L0A999"/>
<name>L0A999_CALLD</name>
<sequence>MLKKNNIMGSDKIGLTIGRMEKGCELCFPGLKSVIFITGICGDSCYYCPVGKDRFGHDVIYVNEERITNLRDMIIEIERQGAIGASITGGDPLVVFPRTIKIIKMLKKHFGNEFHIHLYTSGRYATPDALVSLYKAGLDEIRFHPVKDEYKIAISYASKLTKMRVGAEIPIAKGLENWAIDIIKTVEKYGGSFVNLDEMEFVEPNARALISMGLNEDKNRPFTAKGSLEAALKVLEWARENSNIYVHFCPASFKDAIQTKNRFTRLSRNDKKWYEEITKDGTIKWAEVNINGNIIKINPNDIYNYKGYEIKILESHPTRDRKPIINEEIIKI</sequence>
<dbReference type="eggNOG" id="arCOG00932">
    <property type="taxonomic scope" value="Archaea"/>
</dbReference>
<keyword evidence="3" id="KW-0408">Iron</keyword>
<feature type="domain" description="Radical SAM core" evidence="5">
    <location>
        <begin position="26"/>
        <end position="245"/>
    </location>
</feature>
<dbReference type="HOGENOM" id="CLU_053467_0_0_2"/>
<keyword evidence="2" id="KW-0479">Metal-binding</keyword>
<dbReference type="InterPro" id="IPR040087">
    <property type="entry name" value="MJ0021-like"/>
</dbReference>
<dbReference type="PANTHER" id="PTHR43288">
    <property type="entry name" value="BIOTIN SYNTHASE-RELATED PROTEIN, RADICAL SAM SUPERFAMILY"/>
    <property type="match status" value="1"/>
</dbReference>
<dbReference type="PANTHER" id="PTHR43288:SF1">
    <property type="entry name" value="GLYCYL-RADICAL ENZYME ACTIVATING ENZYME MJ0021-RELATED"/>
    <property type="match status" value="1"/>
</dbReference>
<dbReference type="Gene3D" id="3.20.20.70">
    <property type="entry name" value="Aldolase class I"/>
    <property type="match status" value="1"/>
</dbReference>
<evidence type="ECO:0000313" key="7">
    <source>
        <dbReference type="Proteomes" id="UP000010469"/>
    </source>
</evidence>
<dbReference type="InterPro" id="IPR007197">
    <property type="entry name" value="rSAM"/>
</dbReference>
<dbReference type="InterPro" id="IPR058240">
    <property type="entry name" value="rSAM_sf"/>
</dbReference>
<dbReference type="KEGG" id="clg:Calag_0217"/>
<evidence type="ECO:0000313" key="6">
    <source>
        <dbReference type="EMBL" id="AFZ69999.1"/>
    </source>
</evidence>
<dbReference type="GeneID" id="14211477"/>
<evidence type="ECO:0000256" key="2">
    <source>
        <dbReference type="ARBA" id="ARBA00022723"/>
    </source>
</evidence>
<dbReference type="GO" id="GO:0046872">
    <property type="term" value="F:metal ion binding"/>
    <property type="evidence" value="ECO:0007669"/>
    <property type="project" value="UniProtKB-KW"/>
</dbReference>
<dbReference type="CDD" id="cd01335">
    <property type="entry name" value="Radical_SAM"/>
    <property type="match status" value="1"/>
</dbReference>
<accession>L0A999</accession>
<dbReference type="SFLD" id="SFLDS00029">
    <property type="entry name" value="Radical_SAM"/>
    <property type="match status" value="1"/>
</dbReference>
<dbReference type="Pfam" id="PF04055">
    <property type="entry name" value="Radical_SAM"/>
    <property type="match status" value="1"/>
</dbReference>
<dbReference type="InterPro" id="IPR013785">
    <property type="entry name" value="Aldolase_TIM"/>
</dbReference>